<feature type="region of interest" description="Disordered" evidence="15">
    <location>
        <begin position="1477"/>
        <end position="1505"/>
    </location>
</feature>
<dbReference type="Pfam" id="PF02020">
    <property type="entry name" value="W2"/>
    <property type="match status" value="1"/>
</dbReference>
<evidence type="ECO:0000256" key="7">
    <source>
        <dbReference type="ARBA" id="ARBA00022843"/>
    </source>
</evidence>
<feature type="compositionally biased region" description="Basic and acidic residues" evidence="15">
    <location>
        <begin position="1147"/>
        <end position="1159"/>
    </location>
</feature>
<feature type="compositionally biased region" description="Polar residues" evidence="15">
    <location>
        <begin position="822"/>
        <end position="834"/>
    </location>
</feature>
<feature type="compositionally biased region" description="Low complexity" evidence="15">
    <location>
        <begin position="746"/>
        <end position="788"/>
    </location>
</feature>
<feature type="signal peptide" evidence="16">
    <location>
        <begin position="1"/>
        <end position="18"/>
    </location>
</feature>
<feature type="compositionally biased region" description="Low complexity" evidence="15">
    <location>
        <begin position="1487"/>
        <end position="1502"/>
    </location>
</feature>
<dbReference type="GO" id="GO:0003743">
    <property type="term" value="F:translation initiation factor activity"/>
    <property type="evidence" value="ECO:0007669"/>
    <property type="project" value="UniProtKB-KW"/>
</dbReference>
<evidence type="ECO:0000259" key="17">
    <source>
        <dbReference type="PROSITE" id="PS50157"/>
    </source>
</evidence>
<keyword evidence="4" id="KW-1017">Isopeptide bond</keyword>
<dbReference type="FunFam" id="1.25.40.180:FF:000061">
    <property type="entry name" value="Eukaryotic translation initiation factor 4 gamma 2"/>
    <property type="match status" value="1"/>
</dbReference>
<dbReference type="Gene3D" id="1.25.40.180">
    <property type="match status" value="3"/>
</dbReference>
<keyword evidence="5 20" id="KW-0396">Initiation factor</keyword>
<feature type="region of interest" description="Disordered" evidence="15">
    <location>
        <begin position="1328"/>
        <end position="1377"/>
    </location>
</feature>
<organism evidence="20 21">
    <name type="scientific">Drosophila guanche</name>
    <name type="common">Fruit fly</name>
    <dbReference type="NCBI Taxonomy" id="7266"/>
    <lineage>
        <taxon>Eukaryota</taxon>
        <taxon>Metazoa</taxon>
        <taxon>Ecdysozoa</taxon>
        <taxon>Arthropoda</taxon>
        <taxon>Hexapoda</taxon>
        <taxon>Insecta</taxon>
        <taxon>Pterygota</taxon>
        <taxon>Neoptera</taxon>
        <taxon>Endopterygota</taxon>
        <taxon>Diptera</taxon>
        <taxon>Brachycera</taxon>
        <taxon>Muscomorpha</taxon>
        <taxon>Ephydroidea</taxon>
        <taxon>Drosophilidae</taxon>
        <taxon>Drosophila</taxon>
        <taxon>Sophophora</taxon>
    </lineage>
</organism>
<evidence type="ECO:0000256" key="1">
    <source>
        <dbReference type="ARBA" id="ARBA00005775"/>
    </source>
</evidence>
<dbReference type="PROSITE" id="PS00028">
    <property type="entry name" value="ZINC_FINGER_C2H2_1"/>
    <property type="match status" value="3"/>
</dbReference>
<keyword evidence="14" id="KW-0479">Metal-binding</keyword>
<evidence type="ECO:0000259" key="19">
    <source>
        <dbReference type="PROSITE" id="PS51366"/>
    </source>
</evidence>
<dbReference type="GO" id="GO:0006417">
    <property type="term" value="P:regulation of translation"/>
    <property type="evidence" value="ECO:0007669"/>
    <property type="project" value="UniProtKB-KW"/>
</dbReference>
<comment type="subunit">
    <text evidence="13">Interacts with the serine/threonine protein kinases MKNK1 and MKNK2. Binds EIF4A and EIF3. Interacts with MIF4GD. Interacts with DAZAP2.</text>
</comment>
<feature type="compositionally biased region" description="Basic and acidic residues" evidence="15">
    <location>
        <begin position="1254"/>
        <end position="1274"/>
    </location>
</feature>
<keyword evidence="14" id="KW-0863">Zinc-finger</keyword>
<evidence type="ECO:0000256" key="4">
    <source>
        <dbReference type="ARBA" id="ARBA00022499"/>
    </source>
</evidence>
<feature type="compositionally biased region" description="Polar residues" evidence="15">
    <location>
        <begin position="629"/>
        <end position="640"/>
    </location>
</feature>
<dbReference type="OrthoDB" id="10039931at2759"/>
<feature type="region of interest" description="Disordered" evidence="15">
    <location>
        <begin position="1138"/>
        <end position="1159"/>
    </location>
</feature>
<keyword evidence="21" id="KW-1185">Reference proteome</keyword>
<feature type="chain" id="PRO_5017320988" description="Eukaryotic translation initiation factor 4 gamma 2" evidence="16">
    <location>
        <begin position="19"/>
        <end position="1852"/>
    </location>
</feature>
<feature type="compositionally biased region" description="Polar residues" evidence="15">
    <location>
        <begin position="1328"/>
        <end position="1374"/>
    </location>
</feature>
<feature type="compositionally biased region" description="Polar residues" evidence="15">
    <location>
        <begin position="1414"/>
        <end position="1424"/>
    </location>
</feature>
<dbReference type="SMART" id="SM00451">
    <property type="entry name" value="ZnF_U1"/>
    <property type="match status" value="1"/>
</dbReference>
<feature type="domain" description="C2H2-type" evidence="17">
    <location>
        <begin position="279"/>
        <end position="307"/>
    </location>
</feature>
<feature type="region of interest" description="Disordered" evidence="15">
    <location>
        <begin position="1390"/>
        <end position="1456"/>
    </location>
</feature>
<evidence type="ECO:0000256" key="9">
    <source>
        <dbReference type="ARBA" id="ARBA00022917"/>
    </source>
</evidence>
<evidence type="ECO:0000313" key="20">
    <source>
        <dbReference type="EMBL" id="SPP74287.1"/>
    </source>
</evidence>
<feature type="compositionally biased region" description="Basic and acidic residues" evidence="15">
    <location>
        <begin position="1197"/>
        <end position="1216"/>
    </location>
</feature>
<reference evidence="21" key="1">
    <citation type="submission" date="2018-01" db="EMBL/GenBank/DDBJ databases">
        <authorList>
            <person name="Alioto T."/>
            <person name="Alioto T."/>
        </authorList>
    </citation>
    <scope>NUCLEOTIDE SEQUENCE [LARGE SCALE GENOMIC DNA]</scope>
</reference>
<dbReference type="OMA" id="SAKIRQH"/>
<dbReference type="STRING" id="7266.A0A3B0J0Q1"/>
<feature type="compositionally biased region" description="Gly residues" evidence="15">
    <location>
        <begin position="730"/>
        <end position="745"/>
    </location>
</feature>
<dbReference type="InterPro" id="IPR013087">
    <property type="entry name" value="Znf_C2H2_type"/>
</dbReference>
<gene>
    <name evidence="20" type="ORF">DGUA_6G001901</name>
</gene>
<evidence type="ECO:0000256" key="8">
    <source>
        <dbReference type="ARBA" id="ARBA00022845"/>
    </source>
</evidence>
<comment type="function">
    <text evidence="11">Appears to play a role in the switch from cap-dependent to IRES-mediated translation during mitosis, apoptosis and viral infection. Cleaved by some caspases and viral proteases.</text>
</comment>
<keyword evidence="3" id="KW-0678">Repressor</keyword>
<feature type="region of interest" description="Disordered" evidence="15">
    <location>
        <begin position="572"/>
        <end position="665"/>
    </location>
</feature>
<evidence type="ECO:0000259" key="18">
    <source>
        <dbReference type="PROSITE" id="PS51363"/>
    </source>
</evidence>
<keyword evidence="9" id="KW-0648">Protein biosynthesis</keyword>
<evidence type="ECO:0000256" key="15">
    <source>
        <dbReference type="SAM" id="MobiDB-lite"/>
    </source>
</evidence>
<dbReference type="InterPro" id="IPR003307">
    <property type="entry name" value="W2_domain"/>
</dbReference>
<keyword evidence="2" id="KW-0488">Methylation</keyword>
<dbReference type="InterPro" id="IPR036236">
    <property type="entry name" value="Znf_C2H2_sf"/>
</dbReference>
<comment type="similarity">
    <text evidence="1">Belongs to the eukaryotic initiation factor 4G family.</text>
</comment>
<feature type="compositionally biased region" description="Gly residues" evidence="15">
    <location>
        <begin position="1218"/>
        <end position="1231"/>
    </location>
</feature>
<dbReference type="Pfam" id="PF02854">
    <property type="entry name" value="MIF4G"/>
    <property type="match status" value="1"/>
</dbReference>
<dbReference type="GO" id="GO:0003729">
    <property type="term" value="F:mRNA binding"/>
    <property type="evidence" value="ECO:0007669"/>
    <property type="project" value="TreeGrafter"/>
</dbReference>
<keyword evidence="7" id="KW-0832">Ubl conjugation</keyword>
<evidence type="ECO:0000256" key="14">
    <source>
        <dbReference type="PROSITE-ProRule" id="PRU00042"/>
    </source>
</evidence>
<dbReference type="FunFam" id="1.25.40.180:FF:000064">
    <property type="entry name" value="Translation initiation factor 4G"/>
    <property type="match status" value="1"/>
</dbReference>
<dbReference type="SMART" id="SM00544">
    <property type="entry name" value="MA3"/>
    <property type="match status" value="1"/>
</dbReference>
<dbReference type="PANTHER" id="PTHR23253">
    <property type="entry name" value="EUKARYOTIC TRANSLATION INITIATION FACTOR 4 GAMMA"/>
    <property type="match status" value="1"/>
</dbReference>
<feature type="region of interest" description="Disordered" evidence="15">
    <location>
        <begin position="1188"/>
        <end position="1287"/>
    </location>
</feature>
<dbReference type="GO" id="GO:0008270">
    <property type="term" value="F:zinc ion binding"/>
    <property type="evidence" value="ECO:0007669"/>
    <property type="project" value="UniProtKB-KW"/>
</dbReference>
<feature type="compositionally biased region" description="Polar residues" evidence="15">
    <location>
        <begin position="710"/>
        <end position="723"/>
    </location>
</feature>
<feature type="region of interest" description="Disordered" evidence="15">
    <location>
        <begin position="677"/>
        <end position="881"/>
    </location>
</feature>
<feature type="compositionally biased region" description="Low complexity" evidence="15">
    <location>
        <begin position="677"/>
        <end position="698"/>
    </location>
</feature>
<evidence type="ECO:0000256" key="11">
    <source>
        <dbReference type="ARBA" id="ARBA00037759"/>
    </source>
</evidence>
<dbReference type="SUPFAM" id="SSF57667">
    <property type="entry name" value="beta-beta-alpha zinc fingers"/>
    <property type="match status" value="1"/>
</dbReference>
<keyword evidence="6" id="KW-0597">Phosphoprotein</keyword>
<dbReference type="SMART" id="SM00355">
    <property type="entry name" value="ZnF_C2H2"/>
    <property type="match status" value="8"/>
</dbReference>
<feature type="compositionally biased region" description="Polar residues" evidence="15">
    <location>
        <begin position="1393"/>
        <end position="1403"/>
    </location>
</feature>
<feature type="compositionally biased region" description="Acidic residues" evidence="15">
    <location>
        <begin position="1477"/>
        <end position="1486"/>
    </location>
</feature>
<dbReference type="GO" id="GO:0016281">
    <property type="term" value="C:eukaryotic translation initiation factor 4F complex"/>
    <property type="evidence" value="ECO:0007669"/>
    <property type="project" value="TreeGrafter"/>
</dbReference>
<dbReference type="SMART" id="SM00543">
    <property type="entry name" value="MIF4G"/>
    <property type="match status" value="1"/>
</dbReference>
<keyword evidence="10" id="KW-0007">Acetylation</keyword>
<feature type="domain" description="C2H2-type" evidence="17">
    <location>
        <begin position="384"/>
        <end position="412"/>
    </location>
</feature>
<sequence>MMRLSTVDMLLLLQSAQARDNFWTNNFYKANLQEDYQAIVDAFASRRRQVDLGKLEPIMDTITAGYRRAVGLLRGAEAHGELRPSAVAPAYPGLRCGCLDCEKWPWRTLQQVEEHQREHSLSYNWHCRICYRRYYLQHMLSSHLKRNVRRDGFGQLMENETYKQLLKDQKKQEVESYQSPPKFQEMIISIPQGVHLDFVRELRVGLLKRKRCYLSNCPRCNHEYHFPFSHQLHMRRHQEQRKNTTRSCPTCWRSFRTRACLLKHQKRARLACRLRYRPFKCRSCRWRFQMWSALKTHVLRMHQRRKPCLICQMPTVSRCCCAHSAEECRDAIKKHREMLRLQRGPPKVDRKQPKPVCGICSQELSNNFLLKEHMNKKHLHRRDFSCEFCGLAFYSQGLMQVHRKAVHLMAKKIHCEVCDLTIKDKSNYKRHCQSQRHLDQIVKASKERCEERPQRWEHTNGHQAGVIIDQFRSGKTITIEGGTSTGDTTSIGGGSDLRLVITANPSEIERNYDQLTNRGGGGGGGVIGVSCGGQTPPTPTVGKTLLNTSPNLLPITTATDTFNNLKNLVKIDKGSSPASNQGGGNYRKGSNSSIYKSGSGGGVSPAISNSNEGLGGRNGSRSSGGPTGHFSTGYSKNSAKIRQHDSEVSPRPRRSYQGDSSSSRYYQKNSDILGQSISSQQLGSTDGSYNGSGRYSSSDQQGGAHRGSRSYHSNSDGSYNRSINSNSTGGPAGGASSGSGGGGGSNYRSSRNYENGNGSNGQQSRYGNGNSSSNYNGAASSSINKSSSYGHQRGGNDGVVSGVRREEYPNNYRDSYEDSPSHQRYNNTNSQERNGGSGAAGPRSGYNRAPETDRYERGAPSSRPTGVRNGNAPAQHGLTQSEKNDAVFRRVRGILNKLTPEKFQELSDELLQLDLNSIVILNGVILLIFDKALDEPKYSSMYAQLCKRLSEEAPSFDKEPNNSCTFLRLLIAVCRDKFNNRLKRDENDNSRPPPENEADEEERRHLAKQRMLGNVKFIGELNKLDMLSKTVLHQCIMELLDKKKKRTAGAQEMCEDMECLAQLLKTCGKNLDSEQGKELMNQYFETLERRSKSTEYPPRIRFMLKDVIELRLNHWIPRKVGTAEGPVPIKQIRSDDDSIIRTPFPNRNRDMRNNERDGDSWMNRFHLNIQPGYNDMFSGLSVTGSSPIVSPFATSSNRDRDRDNRQYNNRGDRNRDQNGGGGGSGGGGGGNYNNRYNKHNQNGGGNIGGGSSGNRDRDRDDSRRNNDRDRDRNDGQYGGNQLLGSKELAPRFKRNLITTNQDAVENLQMRPAANSLLFRAANQNQKFPATLPMSTPPNSSQSKEQGQLSNSHYPLLGTPTSHLMNPARPSSTPSAEYADNKTLHGIQQEKTLKATSSSPNFSSAGGGSHEKLNEQNSDAQSAKSSIDGKDQQSVERPITPAGNGSAKQNKKDKYTSKEELGKKATIYFKENFFYEEEPKDEEETEVEAPAPAAEQEGETPAPSVKSDRFTELLEGFQELKLPEKALKDVCINLLMDVLDRANEVYLERVVRFLQAMRKQSSIKPNIIVEVFKQLVNKMNEREALNPRITALVANVLSKTVCEPALLKLNDIANYTDNGQHFPLFLLVLQQLHKSIGKESLEEKFRASKIDLMNSLPEVDRNKERLAEILEDRNLSFLYPLLKVQAEMMKQLLSDPSPQNFYKWIKSNVDNKYYKDPGFIQALMTVVVKYITKETTLAPNLDPKEAPEKSVTQKEQQLLENYSQMLQTFLGQNELQLIALYALQAFCFNENFPKGMLCRWFKYLYESEIIEEEAFVSWKEEISDKYPGKGSALFQVNAWLTWLQEAESEDDED</sequence>
<dbReference type="PROSITE" id="PS50157">
    <property type="entry name" value="ZINC_FINGER_C2H2_2"/>
    <property type="match status" value="2"/>
</dbReference>
<evidence type="ECO:0000256" key="6">
    <source>
        <dbReference type="ARBA" id="ARBA00022553"/>
    </source>
</evidence>
<dbReference type="Gene3D" id="3.30.160.60">
    <property type="entry name" value="Classic Zinc Finger"/>
    <property type="match status" value="2"/>
</dbReference>
<protein>
    <recommendedName>
        <fullName evidence="12">Eukaryotic translation initiation factor 4 gamma 2</fullName>
    </recommendedName>
</protein>
<proteinExistence type="inferred from homology"/>
<feature type="compositionally biased region" description="Gly residues" evidence="15">
    <location>
        <begin position="1242"/>
        <end position="1252"/>
    </location>
</feature>
<feature type="compositionally biased region" description="Low complexity" evidence="15">
    <location>
        <begin position="1232"/>
        <end position="1241"/>
    </location>
</feature>
<accession>A0A3B0J0Q1</accession>
<evidence type="ECO:0000256" key="16">
    <source>
        <dbReference type="SAM" id="SignalP"/>
    </source>
</evidence>
<keyword evidence="16" id="KW-0732">Signal</keyword>
<dbReference type="PANTHER" id="PTHR23253:SF9">
    <property type="entry name" value="EUKARYOTIC TRANSLATION INITIATION FACTOR 4 GAMMA 2"/>
    <property type="match status" value="1"/>
</dbReference>
<dbReference type="PROSITE" id="PS51363">
    <property type="entry name" value="W2"/>
    <property type="match status" value="1"/>
</dbReference>
<dbReference type="InterPro" id="IPR003891">
    <property type="entry name" value="Initiation_fac_eIF4g_MI"/>
</dbReference>
<dbReference type="InterPro" id="IPR003604">
    <property type="entry name" value="Matrin/U1-like-C_Znf_C2H2"/>
</dbReference>
<dbReference type="InterPro" id="IPR016024">
    <property type="entry name" value="ARM-type_fold"/>
</dbReference>
<dbReference type="EMBL" id="OUUW01000001">
    <property type="protein sequence ID" value="SPP74287.1"/>
    <property type="molecule type" value="Genomic_DNA"/>
</dbReference>
<evidence type="ECO:0000256" key="13">
    <source>
        <dbReference type="ARBA" id="ARBA00046720"/>
    </source>
</evidence>
<dbReference type="SUPFAM" id="SSF48371">
    <property type="entry name" value="ARM repeat"/>
    <property type="match status" value="3"/>
</dbReference>
<evidence type="ECO:0000256" key="2">
    <source>
        <dbReference type="ARBA" id="ARBA00022481"/>
    </source>
</evidence>
<dbReference type="SMART" id="SM00515">
    <property type="entry name" value="eIF5C"/>
    <property type="match status" value="1"/>
</dbReference>
<evidence type="ECO:0000256" key="3">
    <source>
        <dbReference type="ARBA" id="ARBA00022491"/>
    </source>
</evidence>
<dbReference type="PROSITE" id="PS51366">
    <property type="entry name" value="MI"/>
    <property type="match status" value="1"/>
</dbReference>
<evidence type="ECO:0000256" key="5">
    <source>
        <dbReference type="ARBA" id="ARBA00022540"/>
    </source>
</evidence>
<feature type="domain" description="MI" evidence="19">
    <location>
        <begin position="1485"/>
        <end position="1615"/>
    </location>
</feature>
<feature type="compositionally biased region" description="Basic and acidic residues" evidence="15">
    <location>
        <begin position="803"/>
        <end position="821"/>
    </location>
</feature>
<keyword evidence="8" id="KW-0810">Translation regulation</keyword>
<dbReference type="CDD" id="cd11559">
    <property type="entry name" value="W2_eIF4G1_like"/>
    <property type="match status" value="1"/>
</dbReference>
<dbReference type="FunFam" id="1.25.40.180:FF:000007">
    <property type="entry name" value="Eukaryotic translation initiation factor 4 gamma 2"/>
    <property type="match status" value="1"/>
</dbReference>
<evidence type="ECO:0000256" key="12">
    <source>
        <dbReference type="ARBA" id="ARBA00040449"/>
    </source>
</evidence>
<keyword evidence="14" id="KW-0862">Zinc</keyword>
<dbReference type="Proteomes" id="UP000268350">
    <property type="component" value="Unassembled WGS sequence"/>
</dbReference>
<evidence type="ECO:0000313" key="21">
    <source>
        <dbReference type="Proteomes" id="UP000268350"/>
    </source>
</evidence>
<feature type="region of interest" description="Disordered" evidence="15">
    <location>
        <begin position="983"/>
        <end position="1005"/>
    </location>
</feature>
<dbReference type="InterPro" id="IPR003890">
    <property type="entry name" value="MIF4G-like_typ-3"/>
</dbReference>
<name>A0A3B0J0Q1_DROGU</name>
<evidence type="ECO:0000256" key="10">
    <source>
        <dbReference type="ARBA" id="ARBA00022990"/>
    </source>
</evidence>
<feature type="domain" description="W2" evidence="18">
    <location>
        <begin position="1667"/>
        <end position="1852"/>
    </location>
</feature>